<dbReference type="Proteomes" id="UP001168821">
    <property type="component" value="Unassembled WGS sequence"/>
</dbReference>
<organism evidence="1 2">
    <name type="scientific">Zophobas morio</name>
    <dbReference type="NCBI Taxonomy" id="2755281"/>
    <lineage>
        <taxon>Eukaryota</taxon>
        <taxon>Metazoa</taxon>
        <taxon>Ecdysozoa</taxon>
        <taxon>Arthropoda</taxon>
        <taxon>Hexapoda</taxon>
        <taxon>Insecta</taxon>
        <taxon>Pterygota</taxon>
        <taxon>Neoptera</taxon>
        <taxon>Endopterygota</taxon>
        <taxon>Coleoptera</taxon>
        <taxon>Polyphaga</taxon>
        <taxon>Cucujiformia</taxon>
        <taxon>Tenebrionidae</taxon>
        <taxon>Zophobas</taxon>
    </lineage>
</organism>
<accession>A0AA38ISG8</accession>
<dbReference type="EMBL" id="JALNTZ010000003">
    <property type="protein sequence ID" value="KAJ3659292.1"/>
    <property type="molecule type" value="Genomic_DNA"/>
</dbReference>
<dbReference type="SUPFAM" id="SSF57903">
    <property type="entry name" value="FYVE/PHD zinc finger"/>
    <property type="match status" value="1"/>
</dbReference>
<dbReference type="PANTHER" id="PTHR37445">
    <property type="entry name" value="PROTEIN CBG24663"/>
    <property type="match status" value="1"/>
</dbReference>
<dbReference type="InterPro" id="IPR011011">
    <property type="entry name" value="Znf_FYVE_PHD"/>
</dbReference>
<proteinExistence type="predicted"/>
<dbReference type="AlphaFoldDB" id="A0AA38ISG8"/>
<keyword evidence="2" id="KW-1185">Reference proteome</keyword>
<comment type="caution">
    <text evidence="1">The sequence shown here is derived from an EMBL/GenBank/DDBJ whole genome shotgun (WGS) entry which is preliminary data.</text>
</comment>
<evidence type="ECO:0000313" key="1">
    <source>
        <dbReference type="EMBL" id="KAJ3659292.1"/>
    </source>
</evidence>
<name>A0AA38ISG8_9CUCU</name>
<dbReference type="PANTHER" id="PTHR37445:SF3">
    <property type="entry name" value="ZINC FINGER PHD-TYPE DOMAIN-CONTAINING PROTEIN"/>
    <property type="match status" value="1"/>
</dbReference>
<reference evidence="1" key="1">
    <citation type="journal article" date="2023" name="G3 (Bethesda)">
        <title>Whole genome assemblies of Zophobas morio and Tenebrio molitor.</title>
        <authorList>
            <person name="Kaur S."/>
            <person name="Stinson S.A."/>
            <person name="diCenzo G.C."/>
        </authorList>
    </citation>
    <scope>NUCLEOTIDE SEQUENCE</scope>
    <source>
        <strain evidence="1">QUZm001</strain>
    </source>
</reference>
<dbReference type="Gene3D" id="2.60.120.650">
    <property type="entry name" value="Cupin"/>
    <property type="match status" value="1"/>
</dbReference>
<sequence length="269" mass="30097">MNICCNCGANVKSSVFTINCDGCQGILHGSCVGLSESDVKLTRAKSKSIKVVCNTCNSNMTQFRDIKAVITSMKDEFTASLRKLKEDFENQLSTLKSSLTQQTVSNSDQFEEIVQEVIERQKRKPNLIVFGVPEQSSAINGSERSELDKAAVNDILTTVRPEFSISSNMKIQRLGRFQTNSRHRPIKIVLDDESEVHKFIKNAKVLKTNTAFSNISLSFDKTAKQIQLYNEVKTQLNARINSGEVNLRIRYLHGVPKIVKSESFSPSLN</sequence>
<evidence type="ECO:0008006" key="3">
    <source>
        <dbReference type="Google" id="ProtNLM"/>
    </source>
</evidence>
<gene>
    <name evidence="1" type="ORF">Zmor_010988</name>
</gene>
<protein>
    <recommendedName>
        <fullName evidence="3">Zinc finger PHD-type domain-containing protein</fullName>
    </recommendedName>
</protein>
<evidence type="ECO:0000313" key="2">
    <source>
        <dbReference type="Proteomes" id="UP001168821"/>
    </source>
</evidence>